<evidence type="ECO:0000256" key="1">
    <source>
        <dbReference type="SAM" id="MobiDB-lite"/>
    </source>
</evidence>
<feature type="region of interest" description="Disordered" evidence="1">
    <location>
        <begin position="323"/>
        <end position="348"/>
    </location>
</feature>
<feature type="transmembrane region" description="Helical" evidence="2">
    <location>
        <begin position="215"/>
        <end position="237"/>
    </location>
</feature>
<protein>
    <recommendedName>
        <fullName evidence="3">DUF6534 domain-containing protein</fullName>
    </recommendedName>
</protein>
<feature type="domain" description="DUF6534" evidence="3">
    <location>
        <begin position="180"/>
        <end position="268"/>
    </location>
</feature>
<feature type="compositionally biased region" description="Polar residues" evidence="1">
    <location>
        <begin position="327"/>
        <end position="340"/>
    </location>
</feature>
<keyword evidence="2" id="KW-0812">Transmembrane</keyword>
<feature type="compositionally biased region" description="Polar residues" evidence="1">
    <location>
        <begin position="273"/>
        <end position="285"/>
    </location>
</feature>
<feature type="region of interest" description="Disordered" evidence="1">
    <location>
        <begin position="273"/>
        <end position="296"/>
    </location>
</feature>
<organism evidence="4 6">
    <name type="scientific">Mycena citricolor</name>
    <dbReference type="NCBI Taxonomy" id="2018698"/>
    <lineage>
        <taxon>Eukaryota</taxon>
        <taxon>Fungi</taxon>
        <taxon>Dikarya</taxon>
        <taxon>Basidiomycota</taxon>
        <taxon>Agaricomycotina</taxon>
        <taxon>Agaricomycetes</taxon>
        <taxon>Agaricomycetidae</taxon>
        <taxon>Agaricales</taxon>
        <taxon>Marasmiineae</taxon>
        <taxon>Mycenaceae</taxon>
        <taxon>Mycena</taxon>
    </lineage>
</organism>
<dbReference type="EMBL" id="CAVNYO010000421">
    <property type="protein sequence ID" value="CAK5278134.1"/>
    <property type="molecule type" value="Genomic_DNA"/>
</dbReference>
<reference evidence="4" key="1">
    <citation type="submission" date="2023-11" db="EMBL/GenBank/DDBJ databases">
        <authorList>
            <person name="De Vega J J."/>
            <person name="De Vega J J."/>
        </authorList>
    </citation>
    <scope>NUCLEOTIDE SEQUENCE</scope>
</reference>
<feature type="transmembrane region" description="Helical" evidence="2">
    <location>
        <begin position="103"/>
        <end position="123"/>
    </location>
</feature>
<comment type="caution">
    <text evidence="4">The sequence shown here is derived from an EMBL/GenBank/DDBJ whole genome shotgun (WGS) entry which is preliminary data.</text>
</comment>
<dbReference type="InterPro" id="IPR045339">
    <property type="entry name" value="DUF6534"/>
</dbReference>
<dbReference type="Pfam" id="PF20152">
    <property type="entry name" value="DUF6534"/>
    <property type="match status" value="1"/>
</dbReference>
<feature type="transmembrane region" description="Helical" evidence="2">
    <location>
        <begin position="135"/>
        <end position="159"/>
    </location>
</feature>
<evidence type="ECO:0000313" key="4">
    <source>
        <dbReference type="EMBL" id="CAK5263351.1"/>
    </source>
</evidence>
<keyword evidence="2" id="KW-1133">Transmembrane helix</keyword>
<evidence type="ECO:0000259" key="3">
    <source>
        <dbReference type="Pfam" id="PF20152"/>
    </source>
</evidence>
<proteinExistence type="predicted"/>
<evidence type="ECO:0000313" key="5">
    <source>
        <dbReference type="EMBL" id="CAK5278134.1"/>
    </source>
</evidence>
<feature type="transmembrane region" description="Helical" evidence="2">
    <location>
        <begin position="61"/>
        <end position="83"/>
    </location>
</feature>
<keyword evidence="2" id="KW-0472">Membrane</keyword>
<accession>A0AAD2JV09</accession>
<keyword evidence="6" id="KW-1185">Reference proteome</keyword>
<gene>
    <name evidence="5" type="ORF">MYCIT1_LOCUS27415</name>
    <name evidence="4" type="ORF">MYCIT1_LOCUS2789</name>
</gene>
<feature type="transmembrane region" description="Helical" evidence="2">
    <location>
        <begin position="171"/>
        <end position="195"/>
    </location>
</feature>
<dbReference type="Proteomes" id="UP001295794">
    <property type="component" value="Unassembled WGS sequence"/>
</dbReference>
<feature type="transmembrane region" description="Helical" evidence="2">
    <location>
        <begin position="243"/>
        <end position="264"/>
    </location>
</feature>
<dbReference type="EMBL" id="CAVNYO010000040">
    <property type="protein sequence ID" value="CAK5263351.1"/>
    <property type="molecule type" value="Genomic_DNA"/>
</dbReference>
<evidence type="ECO:0000256" key="2">
    <source>
        <dbReference type="SAM" id="Phobius"/>
    </source>
</evidence>
<name>A0AAD2JV09_9AGAR</name>
<dbReference type="PANTHER" id="PTHR40465">
    <property type="entry name" value="CHROMOSOME 1, WHOLE GENOME SHOTGUN SEQUENCE"/>
    <property type="match status" value="1"/>
</dbReference>
<evidence type="ECO:0000313" key="6">
    <source>
        <dbReference type="Proteomes" id="UP001295794"/>
    </source>
</evidence>
<feature type="transmembrane region" description="Helical" evidence="2">
    <location>
        <begin position="20"/>
        <end position="49"/>
    </location>
</feature>
<dbReference type="PANTHER" id="PTHR40465:SF1">
    <property type="entry name" value="DUF6534 DOMAIN-CONTAINING PROTEIN"/>
    <property type="match status" value="1"/>
</dbReference>
<dbReference type="AlphaFoldDB" id="A0AAD2JV09"/>
<sequence length="348" mass="38532">IGGGARENMSDSPAELQRQAYFLLGPWVIGCCLDIFLEGVVICQIVNYFGWYKEDSLYLKAYVALLALFSVLKSVQAFAIIWIQNIVFMNNVPGAVLLNYTFWLQAGNPLIVATFNVYVQAYFCYRLYVVSKKWFVVVPVATLFAFAYFSMILATYYITQGVGASKQIADWFAAHLSSVFAADVSMSLTTAYFLLKTKKNVLPQTVGLISALVRLTLQTAAPVALCAMFNLIFSQVYTGSQSLASTAFNMMLPKLYALSTMWTLNARRTIQASRSTRGVSSSNEISGGRTRRTRREDVELGNFGGIQVHTVQETVQHIDVRDMFSGDTKSGGVTSSTPGTENEMEYKG</sequence>
<feature type="non-terminal residue" evidence="4">
    <location>
        <position position="1"/>
    </location>
</feature>